<evidence type="ECO:0000313" key="5">
    <source>
        <dbReference type="Proteomes" id="UP001195914"/>
    </source>
</evidence>
<reference evidence="4" key="1">
    <citation type="journal article" date="2014" name="Nucleic Acids Res.">
        <title>The evolutionary dynamics of variant antigen genes in Babesia reveal a history of genomic innovation underlying host-parasite interaction.</title>
        <authorList>
            <person name="Jackson A.P."/>
            <person name="Otto T.D."/>
            <person name="Darby A."/>
            <person name="Ramaprasad A."/>
            <person name="Xia D."/>
            <person name="Echaide I.E."/>
            <person name="Farber M."/>
            <person name="Gahlot S."/>
            <person name="Gamble J."/>
            <person name="Gupta D."/>
            <person name="Gupta Y."/>
            <person name="Jackson L."/>
            <person name="Malandrin L."/>
            <person name="Malas T.B."/>
            <person name="Moussa E."/>
            <person name="Nair M."/>
            <person name="Reid A.J."/>
            <person name="Sanders M."/>
            <person name="Sharma J."/>
            <person name="Tracey A."/>
            <person name="Quail M.A."/>
            <person name="Weir W."/>
            <person name="Wastling J.M."/>
            <person name="Hall N."/>
            <person name="Willadsen P."/>
            <person name="Lingelbach K."/>
            <person name="Shiels B."/>
            <person name="Tait A."/>
            <person name="Berriman M."/>
            <person name="Allred D.R."/>
            <person name="Pain A."/>
        </authorList>
    </citation>
    <scope>NUCLEOTIDE SEQUENCE</scope>
    <source>
        <strain evidence="4">1802A</strain>
    </source>
</reference>
<feature type="domain" description="CPW-WPC" evidence="3">
    <location>
        <begin position="218"/>
        <end position="276"/>
    </location>
</feature>
<feature type="chain" id="PRO_5041908226" description="CPW-WPC domain-containing protein" evidence="2">
    <location>
        <begin position="23"/>
        <end position="518"/>
    </location>
</feature>
<comment type="caution">
    <text evidence="4">The sequence shown here is derived from an EMBL/GenBank/DDBJ whole genome shotgun (WGS) entry which is preliminary data.</text>
</comment>
<feature type="domain" description="CPW-WPC" evidence="3">
    <location>
        <begin position="278"/>
        <end position="355"/>
    </location>
</feature>
<dbReference type="SMART" id="SM01099">
    <property type="entry name" value="CPW_WPC"/>
    <property type="match status" value="5"/>
</dbReference>
<feature type="domain" description="CPW-WPC" evidence="3">
    <location>
        <begin position="150"/>
        <end position="216"/>
    </location>
</feature>
<gene>
    <name evidence="4" type="ORF">X943_002035</name>
</gene>
<feature type="domain" description="CPW-WPC" evidence="3">
    <location>
        <begin position="22"/>
        <end position="140"/>
    </location>
</feature>
<feature type="signal peptide" evidence="2">
    <location>
        <begin position="1"/>
        <end position="22"/>
    </location>
</feature>
<dbReference type="NCBIfam" id="TIGR01492">
    <property type="entry name" value="CPW_WPC"/>
    <property type="match status" value="3"/>
</dbReference>
<evidence type="ECO:0000313" key="4">
    <source>
        <dbReference type="EMBL" id="KAK1936866.1"/>
    </source>
</evidence>
<evidence type="ECO:0000256" key="1">
    <source>
        <dbReference type="SAM" id="MobiDB-lite"/>
    </source>
</evidence>
<protein>
    <recommendedName>
        <fullName evidence="3">CPW-WPC domain-containing protein</fullName>
    </recommendedName>
</protein>
<proteinExistence type="predicted"/>
<sequence>MLSIKLISWVSLILSVVWSVRCGDDLLKLDIPDNHGTQQLYKAFKDEPKEEHISDRIADLVARTASEASLHIPRVARRSIPSLRSVFMTSHCHVRKSGTLCEAPSSYKGDCKRSVDTTEFTMEQKMLFMTDCKVRWPCKMTADKTDAVYCNNTERNFLQPCPENFLRHKQESGYVCVPDFSGYMGPCNSVVDFTNYSKEAKMLWAQTCGTTWPCMTICPWVFDKCPMDWTQASDGACEAPASYKGPCEKRIHFTYYTQEMKRNRLIECDIPFECSTDCRKDYNKCPVLWKSEADGYCAPNSGMSNCRDIIADLFKQVGKPQYRTGNTAIDLRALDVESKKLVESKCRTVEFPCIEDDDEINWSLTCPRTWTIARDDLKSCHPPLVNDDDVCHSPVTFNNEEEKRAFASLCQINWSGSNKPENHATAAKATQENYSGPINDLGNVHSLDKPVHMAPGTSKGVKEATKRRRNSPKEKLVTMKHMANIFGMNPYVVNVNKNQNRRLIKGFTREVHLLPGST</sequence>
<dbReference type="Pfam" id="PF09717">
    <property type="entry name" value="CPW_WPC"/>
    <property type="match status" value="4"/>
</dbReference>
<reference evidence="4" key="2">
    <citation type="submission" date="2021-05" db="EMBL/GenBank/DDBJ databases">
        <authorList>
            <person name="Pain A."/>
        </authorList>
    </citation>
    <scope>NUCLEOTIDE SEQUENCE</scope>
    <source>
        <strain evidence="4">1802A</strain>
    </source>
</reference>
<accession>A0AAD9GE72</accession>
<keyword evidence="2" id="KW-0732">Signal</keyword>
<feature type="domain" description="CPW-WPC" evidence="3">
    <location>
        <begin position="359"/>
        <end position="418"/>
    </location>
</feature>
<dbReference type="AlphaFoldDB" id="A0AAD9GE72"/>
<feature type="region of interest" description="Disordered" evidence="1">
    <location>
        <begin position="447"/>
        <end position="472"/>
    </location>
</feature>
<organism evidence="4 5">
    <name type="scientific">Babesia divergens</name>
    <dbReference type="NCBI Taxonomy" id="32595"/>
    <lineage>
        <taxon>Eukaryota</taxon>
        <taxon>Sar</taxon>
        <taxon>Alveolata</taxon>
        <taxon>Apicomplexa</taxon>
        <taxon>Aconoidasida</taxon>
        <taxon>Piroplasmida</taxon>
        <taxon>Babesiidae</taxon>
        <taxon>Babesia</taxon>
    </lineage>
</organism>
<evidence type="ECO:0000259" key="3">
    <source>
        <dbReference type="SMART" id="SM01099"/>
    </source>
</evidence>
<name>A0AAD9GE72_BABDI</name>
<dbReference type="InterPro" id="IPR006387">
    <property type="entry name" value="CPW_WPC_dom"/>
</dbReference>
<dbReference type="EMBL" id="JAHBMH010000034">
    <property type="protein sequence ID" value="KAK1936866.1"/>
    <property type="molecule type" value="Genomic_DNA"/>
</dbReference>
<dbReference type="Proteomes" id="UP001195914">
    <property type="component" value="Unassembled WGS sequence"/>
</dbReference>
<evidence type="ECO:0000256" key="2">
    <source>
        <dbReference type="SAM" id="SignalP"/>
    </source>
</evidence>
<keyword evidence="5" id="KW-1185">Reference proteome</keyword>